<dbReference type="PANTHER" id="PTHR46225:SF19">
    <property type="entry name" value="RING-TYPE DOMAIN-CONTAINING PROTEIN"/>
    <property type="match status" value="1"/>
</dbReference>
<protein>
    <recommendedName>
        <fullName evidence="5">RING-type domain-containing protein</fullName>
    </recommendedName>
</protein>
<accession>A0A9P6Z9K6</accession>
<reference evidence="3 4" key="1">
    <citation type="journal article" date="2020" name="Microb. Genom.">
        <title>Genetic diversity of clinical and environmental Mucorales isolates obtained from an investigation of mucormycosis cases among solid organ transplant recipients.</title>
        <authorList>
            <person name="Nguyen M.H."/>
            <person name="Kaul D."/>
            <person name="Muto C."/>
            <person name="Cheng S.J."/>
            <person name="Richter R.A."/>
            <person name="Bruno V.M."/>
            <person name="Liu G."/>
            <person name="Beyhan S."/>
            <person name="Sundermann A.J."/>
            <person name="Mounaud S."/>
            <person name="Pasculle A.W."/>
            <person name="Nierman W.C."/>
            <person name="Driscoll E."/>
            <person name="Cumbie R."/>
            <person name="Clancy C.J."/>
            <person name="Dupont C.L."/>
        </authorList>
    </citation>
    <scope>NUCLEOTIDE SEQUENCE [LARGE SCALE GENOMIC DNA]</scope>
    <source>
        <strain evidence="3 4">GL24</strain>
    </source>
</reference>
<evidence type="ECO:0000256" key="1">
    <source>
        <dbReference type="SAM" id="MobiDB-lite"/>
    </source>
</evidence>
<feature type="transmembrane region" description="Helical" evidence="2">
    <location>
        <begin position="145"/>
        <end position="178"/>
    </location>
</feature>
<gene>
    <name evidence="3" type="ORF">G6F50_003046</name>
</gene>
<name>A0A9P6Z9K6_9FUNG</name>
<evidence type="ECO:0000256" key="2">
    <source>
        <dbReference type="SAM" id="Phobius"/>
    </source>
</evidence>
<keyword evidence="2" id="KW-0472">Membrane</keyword>
<feature type="region of interest" description="Disordered" evidence="1">
    <location>
        <begin position="214"/>
        <end position="238"/>
    </location>
</feature>
<dbReference type="EMBL" id="JAANIU010000314">
    <property type="protein sequence ID" value="KAG1573222.1"/>
    <property type="molecule type" value="Genomic_DNA"/>
</dbReference>
<sequence>METGEIENNPRTVRSNWLVYSWNQISRANKVILILSLLLVILQVAATITVLIIGHSNKIQPPPHCEEPLEIYLIIYVIRVGLSFPLIIYQHLSQRHRNEDESNFMMSGWAYRLKSLLDLFSILWFIVGNYLIFSPSNCSTDASLFYYAILAFVILGYALLLIPIVICISAIFCLPFVLVAMRSFNINVSAFMEGGTKEDLGKIPVFKYKAPTNEDIERGDQGPSAQPQIENTESRTKPERKTNFIKRWMKRHTTTIAEKEEEEQEIEYLTISRSENALCSICLCEYENEDLICKLWQVFIDRSLQNKTYKFGAGAITSITGIALKNG</sequence>
<feature type="transmembrane region" description="Helical" evidence="2">
    <location>
        <begin position="113"/>
        <end position="133"/>
    </location>
</feature>
<dbReference type="AlphaFoldDB" id="A0A9P6Z9K6"/>
<comment type="caution">
    <text evidence="3">The sequence shown here is derived from an EMBL/GenBank/DDBJ whole genome shotgun (WGS) entry which is preliminary data.</text>
</comment>
<organism evidence="3 4">
    <name type="scientific">Rhizopus delemar</name>
    <dbReference type="NCBI Taxonomy" id="936053"/>
    <lineage>
        <taxon>Eukaryota</taxon>
        <taxon>Fungi</taxon>
        <taxon>Fungi incertae sedis</taxon>
        <taxon>Mucoromycota</taxon>
        <taxon>Mucoromycotina</taxon>
        <taxon>Mucoromycetes</taxon>
        <taxon>Mucorales</taxon>
        <taxon>Mucorineae</taxon>
        <taxon>Rhizopodaceae</taxon>
        <taxon>Rhizopus</taxon>
    </lineage>
</organism>
<dbReference type="PANTHER" id="PTHR46225">
    <property type="entry name" value="C3H4 TYPE ZINC FINGER PROTEIN"/>
    <property type="match status" value="1"/>
</dbReference>
<feature type="transmembrane region" description="Helical" evidence="2">
    <location>
        <begin position="73"/>
        <end position="92"/>
    </location>
</feature>
<evidence type="ECO:0008006" key="5">
    <source>
        <dbReference type="Google" id="ProtNLM"/>
    </source>
</evidence>
<evidence type="ECO:0000313" key="4">
    <source>
        <dbReference type="Proteomes" id="UP000740926"/>
    </source>
</evidence>
<keyword evidence="2" id="KW-0812">Transmembrane</keyword>
<evidence type="ECO:0000313" key="3">
    <source>
        <dbReference type="EMBL" id="KAG1573222.1"/>
    </source>
</evidence>
<dbReference type="Proteomes" id="UP000740926">
    <property type="component" value="Unassembled WGS sequence"/>
</dbReference>
<feature type="transmembrane region" description="Helical" evidence="2">
    <location>
        <begin position="31"/>
        <end position="53"/>
    </location>
</feature>
<proteinExistence type="predicted"/>
<keyword evidence="2" id="KW-1133">Transmembrane helix</keyword>
<keyword evidence="4" id="KW-1185">Reference proteome</keyword>